<dbReference type="SMART" id="SM01381">
    <property type="entry name" value="7TM_GPCR_Srsx"/>
    <property type="match status" value="1"/>
</dbReference>
<reference evidence="11" key="1">
    <citation type="submission" date="2022-11" db="UniProtKB">
        <authorList>
            <consortium name="EnsemblMetazoa"/>
        </authorList>
    </citation>
    <scope>IDENTIFICATION</scope>
</reference>
<dbReference type="GO" id="GO:0005886">
    <property type="term" value="C:plasma membrane"/>
    <property type="evidence" value="ECO:0007669"/>
    <property type="project" value="TreeGrafter"/>
</dbReference>
<proteinExistence type="inferred from homology"/>
<evidence type="ECO:0000313" key="12">
    <source>
        <dbReference type="Proteomes" id="UP000887568"/>
    </source>
</evidence>
<evidence type="ECO:0000256" key="6">
    <source>
        <dbReference type="ARBA" id="ARBA00023170"/>
    </source>
</evidence>
<dbReference type="OrthoDB" id="5864054at2759"/>
<evidence type="ECO:0000256" key="8">
    <source>
        <dbReference type="RuleBase" id="RU000688"/>
    </source>
</evidence>
<dbReference type="GO" id="GO:0004930">
    <property type="term" value="F:G protein-coupled receptor activity"/>
    <property type="evidence" value="ECO:0007669"/>
    <property type="project" value="UniProtKB-KW"/>
</dbReference>
<sequence>MGNFSVDTDFSWDGPCPLQSTYFFSENYARNFLWTDFDVAYISLVIPIISTLGIIMNGGFLFVVARIKSMHTITNFYLSNIAISDMLLLVSVLIQDSLIFHLFSSGVAYNAYQGGRAYCSFYAISRETFYVVSVSLVTLVTAERFHAICYPLQHRMVEGKGRAVKLTVATWLFGIGYGTTLALNYLRLTVYCVEWPPTPEFVNMPRIIGFCQTDIVPAHIAIFTEEVVASLPFITSLFLTSFMYLQIYRTLSRRPNQQAGMQKDAATEQQTAHAEKTRRHVARMLLTNTTVFFVCNLPAWIKVVMQMVGYFTESPYPREVIVPLFQVANVMALVNSTVNPIIYNVTNPRYRQAFREAFGLKIRRQQQGTSNSRAFATVSTVAQGSVPSSHVPDTAEDTHI</sequence>
<dbReference type="PROSITE" id="PS00237">
    <property type="entry name" value="G_PROTEIN_RECEP_F1_1"/>
    <property type="match status" value="1"/>
</dbReference>
<dbReference type="InterPro" id="IPR000276">
    <property type="entry name" value="GPCR_Rhodpsn"/>
</dbReference>
<name>A0A914BN51_PATMI</name>
<evidence type="ECO:0000256" key="2">
    <source>
        <dbReference type="ARBA" id="ARBA00022692"/>
    </source>
</evidence>
<keyword evidence="5 9" id="KW-0472">Membrane</keyword>
<dbReference type="SUPFAM" id="SSF81321">
    <property type="entry name" value="Family A G protein-coupled receptor-like"/>
    <property type="match status" value="1"/>
</dbReference>
<protein>
    <recommendedName>
        <fullName evidence="10">G-protein coupled receptors family 1 profile domain-containing protein</fullName>
    </recommendedName>
</protein>
<dbReference type="RefSeq" id="XP_038077375.1">
    <property type="nucleotide sequence ID" value="XM_038221447.1"/>
</dbReference>
<dbReference type="PROSITE" id="PS50262">
    <property type="entry name" value="G_PROTEIN_RECEP_F1_2"/>
    <property type="match status" value="1"/>
</dbReference>
<evidence type="ECO:0000256" key="1">
    <source>
        <dbReference type="ARBA" id="ARBA00004141"/>
    </source>
</evidence>
<feature type="transmembrane region" description="Helical" evidence="9">
    <location>
        <begin position="281"/>
        <end position="301"/>
    </location>
</feature>
<evidence type="ECO:0000256" key="7">
    <source>
        <dbReference type="ARBA" id="ARBA00023224"/>
    </source>
</evidence>
<keyword evidence="6 8" id="KW-0675">Receptor</keyword>
<comment type="subcellular location">
    <subcellularLocation>
        <location evidence="1">Membrane</location>
        <topology evidence="1">Multi-pass membrane protein</topology>
    </subcellularLocation>
</comment>
<keyword evidence="12" id="KW-1185">Reference proteome</keyword>
<accession>A0A914BN51</accession>
<dbReference type="Proteomes" id="UP000887568">
    <property type="component" value="Unplaced"/>
</dbReference>
<evidence type="ECO:0000256" key="3">
    <source>
        <dbReference type="ARBA" id="ARBA00022989"/>
    </source>
</evidence>
<dbReference type="PANTHER" id="PTHR24243:SF208">
    <property type="entry name" value="PYROKININ-1 RECEPTOR"/>
    <property type="match status" value="1"/>
</dbReference>
<evidence type="ECO:0000256" key="4">
    <source>
        <dbReference type="ARBA" id="ARBA00023040"/>
    </source>
</evidence>
<feature type="transmembrane region" description="Helical" evidence="9">
    <location>
        <begin position="321"/>
        <end position="345"/>
    </location>
</feature>
<dbReference type="GeneID" id="119745223"/>
<feature type="transmembrane region" description="Helical" evidence="9">
    <location>
        <begin position="227"/>
        <end position="245"/>
    </location>
</feature>
<keyword evidence="3 9" id="KW-1133">Transmembrane helix</keyword>
<dbReference type="OMA" id="CAYSATI"/>
<keyword evidence="2 8" id="KW-0812">Transmembrane</keyword>
<organism evidence="11 12">
    <name type="scientific">Patiria miniata</name>
    <name type="common">Bat star</name>
    <name type="synonym">Asterina miniata</name>
    <dbReference type="NCBI Taxonomy" id="46514"/>
    <lineage>
        <taxon>Eukaryota</taxon>
        <taxon>Metazoa</taxon>
        <taxon>Echinodermata</taxon>
        <taxon>Eleutherozoa</taxon>
        <taxon>Asterozoa</taxon>
        <taxon>Asteroidea</taxon>
        <taxon>Valvatacea</taxon>
        <taxon>Valvatida</taxon>
        <taxon>Asterinidae</taxon>
        <taxon>Patiria</taxon>
    </lineage>
</organism>
<dbReference type="PRINTS" id="PR00237">
    <property type="entry name" value="GPCRRHODOPSN"/>
</dbReference>
<dbReference type="Gene3D" id="1.20.1070.10">
    <property type="entry name" value="Rhodopsin 7-helix transmembrane proteins"/>
    <property type="match status" value="1"/>
</dbReference>
<dbReference type="EnsemblMetazoa" id="XM_038221447.1">
    <property type="protein sequence ID" value="XP_038077375.1"/>
    <property type="gene ID" value="LOC119745223"/>
</dbReference>
<feature type="transmembrane region" description="Helical" evidence="9">
    <location>
        <begin position="164"/>
        <end position="186"/>
    </location>
</feature>
<feature type="transmembrane region" description="Helical" evidence="9">
    <location>
        <begin position="40"/>
        <end position="65"/>
    </location>
</feature>
<comment type="similarity">
    <text evidence="8">Belongs to the G-protein coupled receptor 1 family.</text>
</comment>
<dbReference type="Pfam" id="PF00001">
    <property type="entry name" value="7tm_1"/>
    <property type="match status" value="1"/>
</dbReference>
<keyword evidence="7 8" id="KW-0807">Transducer</keyword>
<keyword evidence="4 8" id="KW-0297">G-protein coupled receptor</keyword>
<evidence type="ECO:0000256" key="5">
    <source>
        <dbReference type="ARBA" id="ARBA00023136"/>
    </source>
</evidence>
<dbReference type="PANTHER" id="PTHR24243">
    <property type="entry name" value="G-PROTEIN COUPLED RECEPTOR"/>
    <property type="match status" value="1"/>
</dbReference>
<evidence type="ECO:0000259" key="10">
    <source>
        <dbReference type="PROSITE" id="PS50262"/>
    </source>
</evidence>
<dbReference type="AlphaFoldDB" id="A0A914BN51"/>
<evidence type="ECO:0000256" key="9">
    <source>
        <dbReference type="SAM" id="Phobius"/>
    </source>
</evidence>
<evidence type="ECO:0000313" key="11">
    <source>
        <dbReference type="EnsemblMetazoa" id="XP_038077375.1"/>
    </source>
</evidence>
<feature type="transmembrane region" description="Helical" evidence="9">
    <location>
        <begin position="129"/>
        <end position="152"/>
    </location>
</feature>
<dbReference type="InterPro" id="IPR017452">
    <property type="entry name" value="GPCR_Rhodpsn_7TM"/>
</dbReference>
<feature type="domain" description="G-protein coupled receptors family 1 profile" evidence="10">
    <location>
        <begin position="56"/>
        <end position="343"/>
    </location>
</feature>
<feature type="transmembrane region" description="Helical" evidence="9">
    <location>
        <begin position="86"/>
        <end position="109"/>
    </location>
</feature>